<proteinExistence type="predicted"/>
<protein>
    <submittedName>
        <fullName evidence="1">Uncharacterized protein</fullName>
    </submittedName>
</protein>
<gene>
    <name evidence="1" type="ORF">Pyxpy01_00112</name>
</gene>
<evidence type="ECO:0000313" key="1">
    <source>
        <dbReference type="EMBL" id="XAI69410.1"/>
    </source>
</evidence>
<organism evidence="1">
    <name type="scientific">Pseudomonas phage Pyxpy01</name>
    <dbReference type="NCBI Taxonomy" id="3138546"/>
    <lineage>
        <taxon>Viruses</taxon>
    </lineage>
</organism>
<sequence>MLFYVWFDSIRYAVLWANTCGYAVKIGKQDGKWFVGF</sequence>
<reference evidence="1" key="1">
    <citation type="journal article" date="2024" name="J. Gen. Virol.">
        <title>Novel phages of Pseudomonas syringae unveil numerous potential auxiliary metabolic genes.</title>
        <authorList>
            <person name="Feltin C."/>
            <person name="Garneau J.R."/>
            <person name="Morris C.E."/>
            <person name="Berard A."/>
            <person name="Torres-Barcelo C."/>
        </authorList>
    </citation>
    <scope>NUCLEOTIDE SEQUENCE</scope>
</reference>
<name>A0AAU6VXV5_9VIRU</name>
<accession>A0AAU6VXV5</accession>
<dbReference type="EMBL" id="PP179310">
    <property type="protein sequence ID" value="XAI69410.1"/>
    <property type="molecule type" value="Genomic_DNA"/>
</dbReference>